<dbReference type="InterPro" id="IPR050766">
    <property type="entry name" value="Bact_Lucif_Oxidored"/>
</dbReference>
<dbReference type="PANTHER" id="PTHR30137:SF8">
    <property type="entry name" value="BLR5498 PROTEIN"/>
    <property type="match status" value="1"/>
</dbReference>
<organism evidence="4 5">
    <name type="scientific">Umezawaea endophytica</name>
    <dbReference type="NCBI Taxonomy" id="1654476"/>
    <lineage>
        <taxon>Bacteria</taxon>
        <taxon>Bacillati</taxon>
        <taxon>Actinomycetota</taxon>
        <taxon>Actinomycetes</taxon>
        <taxon>Pseudonocardiales</taxon>
        <taxon>Pseudonocardiaceae</taxon>
        <taxon>Umezawaea</taxon>
    </lineage>
</organism>
<dbReference type="GO" id="GO:0005829">
    <property type="term" value="C:cytosol"/>
    <property type="evidence" value="ECO:0007669"/>
    <property type="project" value="TreeGrafter"/>
</dbReference>
<comment type="caution">
    <text evidence="4">The sequence shown here is derived from an EMBL/GenBank/DDBJ whole genome shotgun (WGS) entry which is preliminary data.</text>
</comment>
<dbReference type="SUPFAM" id="SSF51679">
    <property type="entry name" value="Bacterial luciferase-like"/>
    <property type="match status" value="1"/>
</dbReference>
<dbReference type="Gene3D" id="3.20.20.30">
    <property type="entry name" value="Luciferase-like domain"/>
    <property type="match status" value="1"/>
</dbReference>
<name>A0A9X2VKN7_9PSEU</name>
<evidence type="ECO:0000256" key="2">
    <source>
        <dbReference type="ARBA" id="ARBA00023033"/>
    </source>
</evidence>
<keyword evidence="2" id="KW-0503">Monooxygenase</keyword>
<accession>A0A9X2VKN7</accession>
<evidence type="ECO:0000259" key="3">
    <source>
        <dbReference type="Pfam" id="PF00296"/>
    </source>
</evidence>
<gene>
    <name evidence="4" type="ORF">NZH93_13210</name>
</gene>
<evidence type="ECO:0000313" key="4">
    <source>
        <dbReference type="EMBL" id="MCS7477817.1"/>
    </source>
</evidence>
<dbReference type="GO" id="GO:0016705">
    <property type="term" value="F:oxidoreductase activity, acting on paired donors, with incorporation or reduction of molecular oxygen"/>
    <property type="evidence" value="ECO:0007669"/>
    <property type="project" value="InterPro"/>
</dbReference>
<dbReference type="InterPro" id="IPR011251">
    <property type="entry name" value="Luciferase-like_dom"/>
</dbReference>
<dbReference type="AlphaFoldDB" id="A0A9X2VKN7"/>
<dbReference type="Pfam" id="PF00296">
    <property type="entry name" value="Bac_luciferase"/>
    <property type="match status" value="1"/>
</dbReference>
<dbReference type="InterPro" id="IPR036661">
    <property type="entry name" value="Luciferase-like_sf"/>
</dbReference>
<dbReference type="Proteomes" id="UP001141259">
    <property type="component" value="Unassembled WGS sequence"/>
</dbReference>
<feature type="domain" description="Luciferase-like" evidence="3">
    <location>
        <begin position="1"/>
        <end position="299"/>
    </location>
</feature>
<dbReference type="GO" id="GO:0004497">
    <property type="term" value="F:monooxygenase activity"/>
    <property type="evidence" value="ECO:0007669"/>
    <property type="project" value="UniProtKB-KW"/>
</dbReference>
<dbReference type="PANTHER" id="PTHR30137">
    <property type="entry name" value="LUCIFERASE-LIKE MONOOXYGENASE"/>
    <property type="match status" value="1"/>
</dbReference>
<sequence length="336" mass="36800">MKFGLWLTAQHPESVTAAEAVAQHLEQVRTAAELGFDLALAGQHFLPQPYWMLQNVPLLARVAAEAGPMRLGTGISLLTLLNPVELAETVATMDALTSGRFVLGVGQGYRTVEDDAFGITARRGRLFEEKVRIVRDLLSGARVTADGPGYRLREAQLALPAPSVPLWIAANSDAGVRRAARLGDTWLLNPHSDLVQLARQVDLYHRERAAAGRPSTEDLPAAREVCVRPTTQEALDVARPHVEAKYAAYVSWGQDATMPSGDTLRRDWPDLVADGRFIIGSPEDCVARIVEHVDRLGVTELVCRFQWPGTPQHEVLRSMRLFAAEVVPAVEEALRG</sequence>
<evidence type="ECO:0000313" key="5">
    <source>
        <dbReference type="Proteomes" id="UP001141259"/>
    </source>
</evidence>
<dbReference type="EMBL" id="JANYMP010000005">
    <property type="protein sequence ID" value="MCS7477817.1"/>
    <property type="molecule type" value="Genomic_DNA"/>
</dbReference>
<evidence type="ECO:0000256" key="1">
    <source>
        <dbReference type="ARBA" id="ARBA00023002"/>
    </source>
</evidence>
<keyword evidence="5" id="KW-1185">Reference proteome</keyword>
<keyword evidence="1" id="KW-0560">Oxidoreductase</keyword>
<dbReference type="RefSeq" id="WP_259623326.1">
    <property type="nucleotide sequence ID" value="NZ_JANYMP010000005.1"/>
</dbReference>
<protein>
    <submittedName>
        <fullName evidence="4">LLM class flavin-dependent oxidoreductase</fullName>
    </submittedName>
</protein>
<proteinExistence type="predicted"/>
<reference evidence="4" key="1">
    <citation type="submission" date="2022-08" db="EMBL/GenBank/DDBJ databases">
        <authorList>
            <person name="Tistechok S."/>
            <person name="Samborskyy M."/>
            <person name="Roman I."/>
        </authorList>
    </citation>
    <scope>NUCLEOTIDE SEQUENCE</scope>
    <source>
        <strain evidence="4">DSM 103496</strain>
    </source>
</reference>